<dbReference type="Proteomes" id="UP001176941">
    <property type="component" value="Chromosome 30"/>
</dbReference>
<evidence type="ECO:0000256" key="1">
    <source>
        <dbReference type="SAM" id="MobiDB-lite"/>
    </source>
</evidence>
<evidence type="ECO:0000313" key="3">
    <source>
        <dbReference type="Proteomes" id="UP001176941"/>
    </source>
</evidence>
<gene>
    <name evidence="2" type="ORF">MRATA1EN1_LOCUS20441</name>
</gene>
<dbReference type="EMBL" id="OX459966">
    <property type="protein sequence ID" value="CAI9171479.1"/>
    <property type="molecule type" value="Genomic_DNA"/>
</dbReference>
<keyword evidence="3" id="KW-1185">Reference proteome</keyword>
<feature type="region of interest" description="Disordered" evidence="1">
    <location>
        <begin position="1"/>
        <end position="106"/>
    </location>
</feature>
<feature type="region of interest" description="Disordered" evidence="1">
    <location>
        <begin position="188"/>
        <end position="239"/>
    </location>
</feature>
<reference evidence="2" key="1">
    <citation type="submission" date="2023-04" db="EMBL/GenBank/DDBJ databases">
        <authorList>
            <consortium name="ELIXIR-Norway"/>
        </authorList>
    </citation>
    <scope>NUCLEOTIDE SEQUENCE [LARGE SCALE GENOMIC DNA]</scope>
</reference>
<accession>A0ABN8ZI08</accession>
<name>A0ABN8ZI08_RANTA</name>
<feature type="compositionally biased region" description="Low complexity" evidence="1">
    <location>
        <begin position="51"/>
        <end position="62"/>
    </location>
</feature>
<evidence type="ECO:0000313" key="2">
    <source>
        <dbReference type="EMBL" id="CAI9171479.1"/>
    </source>
</evidence>
<sequence length="239" mass="25409">MSQPMKKMFENSQVPGCGLLQLGSGQASAQSRGDRSPAAIIRSHGHPPPSTSSRTRSFPPCSQVHFTSRTGCCRDTRRLGSRLAPPSPTRGPGKSLSDSVPLRSLLQSGHSSPNALLIELDQVCDPMFTVETRLLIHVASAPAECSQNQDPGPHRTSQGLTSTCKAPVAFTLALEMIGVPSEKAVCADSSHSRSRSAREEAEAQGLQEHAGLDPLRRSQPRRHVAAPQAAPSVRSAQQA</sequence>
<protein>
    <submittedName>
        <fullName evidence="2">Uncharacterized protein</fullName>
    </submittedName>
</protein>
<organism evidence="2 3">
    <name type="scientific">Rangifer tarandus platyrhynchus</name>
    <name type="common">Svalbard reindeer</name>
    <dbReference type="NCBI Taxonomy" id="3082113"/>
    <lineage>
        <taxon>Eukaryota</taxon>
        <taxon>Metazoa</taxon>
        <taxon>Chordata</taxon>
        <taxon>Craniata</taxon>
        <taxon>Vertebrata</taxon>
        <taxon>Euteleostomi</taxon>
        <taxon>Mammalia</taxon>
        <taxon>Eutheria</taxon>
        <taxon>Laurasiatheria</taxon>
        <taxon>Artiodactyla</taxon>
        <taxon>Ruminantia</taxon>
        <taxon>Pecora</taxon>
        <taxon>Cervidae</taxon>
        <taxon>Odocoileinae</taxon>
        <taxon>Rangifer</taxon>
    </lineage>
</organism>
<proteinExistence type="predicted"/>